<keyword evidence="4" id="KW-1185">Reference proteome</keyword>
<accession>A0ABR7RTY8</accession>
<dbReference type="PANTHER" id="PTHR12128">
    <property type="entry name" value="DIHYDRODIPICOLINATE SYNTHASE"/>
    <property type="match status" value="1"/>
</dbReference>
<dbReference type="Gene3D" id="3.20.20.70">
    <property type="entry name" value="Aldolase class I"/>
    <property type="match status" value="1"/>
</dbReference>
<sequence length="313" mass="33055">MSAPITDRLRGIHAATIVPLTPDFRMDEAALAAHLTTVSHTPGIRGLLVNGHAGENFVLDAEEKRRVIAIARRIAPPDCLICAGVNAESSLEAAREAAAAEAAGADILLVFPPNSWALGHDADCVAIHHDHVLGATGLPLLLYGAPVGAGAMAYSAWTLERLAAEPRIVGIKDGSWEVAAYEANRRRLLALRPDFAVLGSGDEHLLTSYIIGSHGSQVSLAALAPALLAQFYDAATEGDWDRARTLHEAIYPLSVAIYRDAPGGRATARIKAALRRLGQIPCDAVRPPQPSATSSERAALDRAMEAAGMLERA</sequence>
<comment type="similarity">
    <text evidence="2">Belongs to the DapA family.</text>
</comment>
<proteinExistence type="inferred from homology"/>
<dbReference type="PIRSF" id="PIRSF001365">
    <property type="entry name" value="DHDPS"/>
    <property type="match status" value="1"/>
</dbReference>
<dbReference type="SUPFAM" id="SSF51569">
    <property type="entry name" value="Aldolase"/>
    <property type="match status" value="1"/>
</dbReference>
<dbReference type="PRINTS" id="PR00146">
    <property type="entry name" value="DHPICSNTHASE"/>
</dbReference>
<dbReference type="SMART" id="SM01130">
    <property type="entry name" value="DHDPS"/>
    <property type="match status" value="1"/>
</dbReference>
<evidence type="ECO:0000313" key="3">
    <source>
        <dbReference type="EMBL" id="MBC9210105.1"/>
    </source>
</evidence>
<organism evidence="3 4">
    <name type="scientific">Teichococcus aerophilus</name>
    <dbReference type="NCBI Taxonomy" id="1224513"/>
    <lineage>
        <taxon>Bacteria</taxon>
        <taxon>Pseudomonadati</taxon>
        <taxon>Pseudomonadota</taxon>
        <taxon>Alphaproteobacteria</taxon>
        <taxon>Acetobacterales</taxon>
        <taxon>Roseomonadaceae</taxon>
        <taxon>Roseomonas</taxon>
    </lineage>
</organism>
<dbReference type="EMBL" id="JACTVA010000104">
    <property type="protein sequence ID" value="MBC9210105.1"/>
    <property type="molecule type" value="Genomic_DNA"/>
</dbReference>
<dbReference type="Proteomes" id="UP000626026">
    <property type="component" value="Unassembled WGS sequence"/>
</dbReference>
<dbReference type="InterPro" id="IPR013785">
    <property type="entry name" value="Aldolase_TIM"/>
</dbReference>
<reference evidence="3 4" key="1">
    <citation type="journal article" date="2013" name="Int. J. Syst. Evol. Microbiol.">
        <title>Roseomonas aerophila sp. nov., isolated from air.</title>
        <authorList>
            <person name="Kim S.J."/>
            <person name="Weon H.Y."/>
            <person name="Ahn J.H."/>
            <person name="Hong S.B."/>
            <person name="Seok S.J."/>
            <person name="Whang K.S."/>
            <person name="Kwon S.W."/>
        </authorList>
    </citation>
    <scope>NUCLEOTIDE SEQUENCE [LARGE SCALE GENOMIC DNA]</scope>
    <source>
        <strain evidence="3 4">NBRC 108923</strain>
    </source>
</reference>
<dbReference type="CDD" id="cd00408">
    <property type="entry name" value="DHDPS-like"/>
    <property type="match status" value="1"/>
</dbReference>
<evidence type="ECO:0000256" key="2">
    <source>
        <dbReference type="PIRNR" id="PIRNR001365"/>
    </source>
</evidence>
<protein>
    <submittedName>
        <fullName evidence="3">Dihydrodipicolinate synthase family protein</fullName>
    </submittedName>
</protein>
<comment type="caution">
    <text evidence="3">The sequence shown here is derived from an EMBL/GenBank/DDBJ whole genome shotgun (WGS) entry which is preliminary data.</text>
</comment>
<dbReference type="Pfam" id="PF00701">
    <property type="entry name" value="DHDPS"/>
    <property type="match status" value="1"/>
</dbReference>
<evidence type="ECO:0000313" key="4">
    <source>
        <dbReference type="Proteomes" id="UP000626026"/>
    </source>
</evidence>
<name>A0ABR7RTY8_9PROT</name>
<dbReference type="RefSeq" id="WP_187787218.1">
    <property type="nucleotide sequence ID" value="NZ_JACTVA010000104.1"/>
</dbReference>
<gene>
    <name evidence="3" type="ORF">IBL26_25015</name>
</gene>
<keyword evidence="1 2" id="KW-0456">Lyase</keyword>
<dbReference type="PANTHER" id="PTHR12128:SF72">
    <property type="entry name" value="DIHYDRODIPICOLINATE SYNTHASE"/>
    <property type="match status" value="1"/>
</dbReference>
<evidence type="ECO:0000256" key="1">
    <source>
        <dbReference type="ARBA" id="ARBA00023239"/>
    </source>
</evidence>
<dbReference type="InterPro" id="IPR002220">
    <property type="entry name" value="DapA-like"/>
</dbReference>